<gene>
    <name evidence="2" type="ORF">CR513_22927</name>
</gene>
<keyword evidence="3" id="KW-1185">Reference proteome</keyword>
<feature type="non-terminal residue" evidence="2">
    <location>
        <position position="1"/>
    </location>
</feature>
<reference evidence="2" key="1">
    <citation type="submission" date="2018-05" db="EMBL/GenBank/DDBJ databases">
        <title>Draft genome of Mucuna pruriens seed.</title>
        <authorList>
            <person name="Nnadi N.E."/>
            <person name="Vos R."/>
            <person name="Hasami M.H."/>
            <person name="Devisetty U.K."/>
            <person name="Aguiy J.C."/>
        </authorList>
    </citation>
    <scope>NUCLEOTIDE SEQUENCE [LARGE SCALE GENOMIC DNA]</scope>
    <source>
        <strain evidence="2">JCA_2017</strain>
    </source>
</reference>
<dbReference type="AlphaFoldDB" id="A0A371GVS7"/>
<dbReference type="PANTHER" id="PTHR24559:SF430">
    <property type="entry name" value="RNA-DIRECTED DNA POLYMERASE"/>
    <property type="match status" value="1"/>
</dbReference>
<sequence>MVKKARGKWWMCTGYTDLNKACPKDLYPLPNMDRLVDGASGFAFLSLMDTYSGYNQIRLHPRDKAKISFITDSGAFCYKMMPFGLKNARATYHCLMDKIFEEIIGTNVEVYVDDMVVKSMTAGVQPSRSDRPAIKQVLRKLDLSGRMVVWSIQLFEFAISYKNKGHIKAQTLVNFIIEMTVMG</sequence>
<evidence type="ECO:0000313" key="2">
    <source>
        <dbReference type="EMBL" id="RDX94657.1"/>
    </source>
</evidence>
<comment type="caution">
    <text evidence="2">The sequence shown here is derived from an EMBL/GenBank/DDBJ whole genome shotgun (WGS) entry which is preliminary data.</text>
</comment>
<dbReference type="Pfam" id="PF00078">
    <property type="entry name" value="RVT_1"/>
    <property type="match status" value="1"/>
</dbReference>
<dbReference type="PANTHER" id="PTHR24559">
    <property type="entry name" value="TRANSPOSON TY3-I GAG-POL POLYPROTEIN"/>
    <property type="match status" value="1"/>
</dbReference>
<dbReference type="InterPro" id="IPR000477">
    <property type="entry name" value="RT_dom"/>
</dbReference>
<dbReference type="CDD" id="cd01647">
    <property type="entry name" value="RT_LTR"/>
    <property type="match status" value="1"/>
</dbReference>
<organism evidence="2 3">
    <name type="scientific">Mucuna pruriens</name>
    <name type="common">Velvet bean</name>
    <name type="synonym">Dolichos pruriens</name>
    <dbReference type="NCBI Taxonomy" id="157652"/>
    <lineage>
        <taxon>Eukaryota</taxon>
        <taxon>Viridiplantae</taxon>
        <taxon>Streptophyta</taxon>
        <taxon>Embryophyta</taxon>
        <taxon>Tracheophyta</taxon>
        <taxon>Spermatophyta</taxon>
        <taxon>Magnoliopsida</taxon>
        <taxon>eudicotyledons</taxon>
        <taxon>Gunneridae</taxon>
        <taxon>Pentapetalae</taxon>
        <taxon>rosids</taxon>
        <taxon>fabids</taxon>
        <taxon>Fabales</taxon>
        <taxon>Fabaceae</taxon>
        <taxon>Papilionoideae</taxon>
        <taxon>50 kb inversion clade</taxon>
        <taxon>NPAAA clade</taxon>
        <taxon>indigoferoid/millettioid clade</taxon>
        <taxon>Phaseoleae</taxon>
        <taxon>Mucuna</taxon>
    </lineage>
</organism>
<dbReference type="InterPro" id="IPR053134">
    <property type="entry name" value="RNA-dir_DNA_polymerase"/>
</dbReference>
<dbReference type="EMBL" id="QJKJ01004313">
    <property type="protein sequence ID" value="RDX94657.1"/>
    <property type="molecule type" value="Genomic_DNA"/>
</dbReference>
<feature type="domain" description="Reverse transcriptase" evidence="1">
    <location>
        <begin position="3"/>
        <end position="121"/>
    </location>
</feature>
<evidence type="ECO:0000259" key="1">
    <source>
        <dbReference type="Pfam" id="PF00078"/>
    </source>
</evidence>
<dbReference type="Proteomes" id="UP000257109">
    <property type="component" value="Unassembled WGS sequence"/>
</dbReference>
<dbReference type="InterPro" id="IPR043502">
    <property type="entry name" value="DNA/RNA_pol_sf"/>
</dbReference>
<evidence type="ECO:0000313" key="3">
    <source>
        <dbReference type="Proteomes" id="UP000257109"/>
    </source>
</evidence>
<accession>A0A371GVS7</accession>
<proteinExistence type="predicted"/>
<dbReference type="Gene3D" id="3.30.70.270">
    <property type="match status" value="1"/>
</dbReference>
<name>A0A371GVS7_MUCPR</name>
<dbReference type="Gene3D" id="3.10.10.10">
    <property type="entry name" value="HIV Type 1 Reverse Transcriptase, subunit A, domain 1"/>
    <property type="match status" value="1"/>
</dbReference>
<protein>
    <recommendedName>
        <fullName evidence="1">Reverse transcriptase domain-containing protein</fullName>
    </recommendedName>
</protein>
<dbReference type="InterPro" id="IPR043128">
    <property type="entry name" value="Rev_trsase/Diguanyl_cyclase"/>
</dbReference>
<dbReference type="SUPFAM" id="SSF56672">
    <property type="entry name" value="DNA/RNA polymerases"/>
    <property type="match status" value="1"/>
</dbReference>